<dbReference type="GO" id="GO:0009279">
    <property type="term" value="C:cell outer membrane"/>
    <property type="evidence" value="ECO:0007669"/>
    <property type="project" value="UniProtKB-SubCell"/>
</dbReference>
<evidence type="ECO:0000256" key="4">
    <source>
        <dbReference type="SAM" id="SignalP"/>
    </source>
</evidence>
<evidence type="ECO:0000313" key="6">
    <source>
        <dbReference type="Proteomes" id="UP000265366"/>
    </source>
</evidence>
<evidence type="ECO:0000256" key="1">
    <source>
        <dbReference type="ARBA" id="ARBA00004442"/>
    </source>
</evidence>
<dbReference type="SUPFAM" id="SSF56935">
    <property type="entry name" value="Porins"/>
    <property type="match status" value="1"/>
</dbReference>
<keyword evidence="3" id="KW-0998">Cell outer membrane</keyword>
<dbReference type="OrthoDB" id="7416805at2"/>
<name>A0A3A1PBK6_9SPHN</name>
<evidence type="ECO:0000313" key="5">
    <source>
        <dbReference type="EMBL" id="RIV90889.1"/>
    </source>
</evidence>
<dbReference type="Gene3D" id="2.40.170.20">
    <property type="entry name" value="TonB-dependent receptor, beta-barrel domain"/>
    <property type="match status" value="1"/>
</dbReference>
<accession>A0A3A1PBK6</accession>
<feature type="chain" id="PRO_5017254637" evidence="4">
    <location>
        <begin position="20"/>
        <end position="545"/>
    </location>
</feature>
<sequence>MRRCLSSAALALALTSAFAAPVLARDGETGGEHRSRTRITPYIQASQVVTAELQPGSDVFTYTRLGAGVDAAISGRNSTASVSLRYERSIGWDDNVADVDTLTGIARGSLALVPRTLTLEAGGMAARTRIDRNGATSIGGYGTNSDSTTQIYSVYAGPSLQTNVGDVAVSGAYLIGYSRVDSPDVVPVSSTGELVDVFDDSISQSARLHAGIAPNTVLPVGLGVGAGWNRQDVSNLDQRVDDRHVRADITVPVTREVALIGGVGYEDVEVSTRDALRDSEGRPVIGADGRFVTDDTKPRQIAYDTDGLIWDVGVMWRPSRRTSLTASVGRRYDSSTYYGSLSYAPNANTSLNVSVFDEITGFGGQMANSLNGLSTSFQAIRNPVTGDLGGCVGSLEGGNCTLAGLGSLRSAIYRRRGVSASFARTMGRTQLGLGLGYERRKYIAAPGTVLAAIDGLTDENYWISAFATRRLDRRSSLNFGASASWFETGLDNAGSSVGYSATLSYYRSLIAGLSGTAAVGLDGISRESLPDYTSASALVGLRYSF</sequence>
<dbReference type="EMBL" id="QXFM01000030">
    <property type="protein sequence ID" value="RIV90889.1"/>
    <property type="molecule type" value="Genomic_DNA"/>
</dbReference>
<evidence type="ECO:0000256" key="3">
    <source>
        <dbReference type="ARBA" id="ARBA00023237"/>
    </source>
</evidence>
<evidence type="ECO:0000256" key="2">
    <source>
        <dbReference type="ARBA" id="ARBA00023136"/>
    </source>
</evidence>
<protein>
    <submittedName>
        <fullName evidence="5">Preprotein translocase subunit YajC</fullName>
    </submittedName>
</protein>
<comment type="subcellular location">
    <subcellularLocation>
        <location evidence="1">Cell outer membrane</location>
    </subcellularLocation>
</comment>
<organism evidence="5 6">
    <name type="scientific">Aurantiacibacter xanthus</name>
    <dbReference type="NCBI Taxonomy" id="1784712"/>
    <lineage>
        <taxon>Bacteria</taxon>
        <taxon>Pseudomonadati</taxon>
        <taxon>Pseudomonadota</taxon>
        <taxon>Alphaproteobacteria</taxon>
        <taxon>Sphingomonadales</taxon>
        <taxon>Erythrobacteraceae</taxon>
        <taxon>Aurantiacibacter</taxon>
    </lineage>
</organism>
<keyword evidence="6" id="KW-1185">Reference proteome</keyword>
<dbReference type="RefSeq" id="WP_119591792.1">
    <property type="nucleotide sequence ID" value="NZ_QXFM01000030.1"/>
</dbReference>
<dbReference type="AlphaFoldDB" id="A0A3A1PBK6"/>
<feature type="signal peptide" evidence="4">
    <location>
        <begin position="1"/>
        <end position="19"/>
    </location>
</feature>
<dbReference type="Proteomes" id="UP000265366">
    <property type="component" value="Unassembled WGS sequence"/>
</dbReference>
<gene>
    <name evidence="5" type="ORF">D2V17_03735</name>
</gene>
<proteinExistence type="predicted"/>
<keyword evidence="4" id="KW-0732">Signal</keyword>
<reference evidence="5 6" key="1">
    <citation type="submission" date="2018-08" db="EMBL/GenBank/DDBJ databases">
        <title>Erythrobacter zhengii sp.nov., a bacterium isolated from deep-sea sediment.</title>
        <authorList>
            <person name="Fang C."/>
            <person name="Wu Y.-H."/>
            <person name="Sun C."/>
            <person name="Wang H."/>
            <person name="Cheng H."/>
            <person name="Meng F.-X."/>
            <person name="Wang C.-S."/>
            <person name="Xu X.-W."/>
        </authorList>
    </citation>
    <scope>NUCLEOTIDE SEQUENCE [LARGE SCALE GENOMIC DNA]</scope>
    <source>
        <strain evidence="5 6">CCTCC AB 2015396</strain>
    </source>
</reference>
<keyword evidence="2" id="KW-0472">Membrane</keyword>
<comment type="caution">
    <text evidence="5">The sequence shown here is derived from an EMBL/GenBank/DDBJ whole genome shotgun (WGS) entry which is preliminary data.</text>
</comment>
<dbReference type="InterPro" id="IPR036942">
    <property type="entry name" value="Beta-barrel_TonB_sf"/>
</dbReference>